<reference evidence="1" key="1">
    <citation type="journal article" date="2014" name="Int. J. Syst. Evol. Microbiol.">
        <title>Complete genome sequence of Corynebacterium casei LMG S-19264T (=DSM 44701T), isolated from a smear-ripened cheese.</title>
        <authorList>
            <consortium name="US DOE Joint Genome Institute (JGI-PGF)"/>
            <person name="Walter F."/>
            <person name="Albersmeier A."/>
            <person name="Kalinowski J."/>
            <person name="Ruckert C."/>
        </authorList>
    </citation>
    <scope>NUCLEOTIDE SEQUENCE</scope>
    <source>
        <strain evidence="1">JCM 4490</strain>
    </source>
</reference>
<organism evidence="1 2">
    <name type="scientific">Streptomyces lucensis JCM 4490</name>
    <dbReference type="NCBI Taxonomy" id="1306176"/>
    <lineage>
        <taxon>Bacteria</taxon>
        <taxon>Bacillati</taxon>
        <taxon>Actinomycetota</taxon>
        <taxon>Actinomycetes</taxon>
        <taxon>Kitasatosporales</taxon>
        <taxon>Streptomycetaceae</taxon>
        <taxon>Streptomyces</taxon>
    </lineage>
</organism>
<dbReference type="Proteomes" id="UP000620224">
    <property type="component" value="Unassembled WGS sequence"/>
</dbReference>
<dbReference type="AlphaFoldDB" id="A0A918MTH3"/>
<keyword evidence="2" id="KW-1185">Reference proteome</keyword>
<name>A0A918MTH3_9ACTN</name>
<comment type="caution">
    <text evidence="1">The sequence shown here is derived from an EMBL/GenBank/DDBJ whole genome shotgun (WGS) entry which is preliminary data.</text>
</comment>
<reference evidence="1" key="2">
    <citation type="submission" date="2020-09" db="EMBL/GenBank/DDBJ databases">
        <authorList>
            <person name="Sun Q."/>
            <person name="Ohkuma M."/>
        </authorList>
    </citation>
    <scope>NUCLEOTIDE SEQUENCE</scope>
    <source>
        <strain evidence="1">JCM 4490</strain>
    </source>
</reference>
<dbReference type="EMBL" id="BMUE01000008">
    <property type="protein sequence ID" value="GGW58427.1"/>
    <property type="molecule type" value="Genomic_DNA"/>
</dbReference>
<evidence type="ECO:0000313" key="1">
    <source>
        <dbReference type="EMBL" id="GGW58427.1"/>
    </source>
</evidence>
<gene>
    <name evidence="1" type="ORF">GCM10010503_39360</name>
</gene>
<accession>A0A918MTH3</accession>
<protein>
    <submittedName>
        <fullName evidence="1">Uncharacterized protein</fullName>
    </submittedName>
</protein>
<evidence type="ECO:0000313" key="2">
    <source>
        <dbReference type="Proteomes" id="UP000620224"/>
    </source>
</evidence>
<proteinExistence type="predicted"/>
<sequence>MRMIGGGMFSGAQALAANVWDTFVRGLAFAHPAWLADRGWWPGYARIKLW</sequence>